<keyword evidence="2 5" id="KW-0812">Transmembrane</keyword>
<dbReference type="GO" id="GO:0005524">
    <property type="term" value="F:ATP binding"/>
    <property type="evidence" value="ECO:0007669"/>
    <property type="project" value="InterPro"/>
</dbReference>
<dbReference type="Gene3D" id="1.20.1560.10">
    <property type="entry name" value="ABC transporter type 1, transmembrane domain"/>
    <property type="match status" value="1"/>
</dbReference>
<keyword evidence="4 5" id="KW-0472">Membrane</keyword>
<keyword evidence="3 5" id="KW-1133">Transmembrane helix</keyword>
<evidence type="ECO:0000256" key="4">
    <source>
        <dbReference type="ARBA" id="ARBA00023136"/>
    </source>
</evidence>
<protein>
    <recommendedName>
        <fullName evidence="6">ABC transmembrane type-1 domain-containing protein</fullName>
    </recommendedName>
</protein>
<proteinExistence type="predicted"/>
<evidence type="ECO:0000256" key="5">
    <source>
        <dbReference type="SAM" id="Phobius"/>
    </source>
</evidence>
<feature type="transmembrane region" description="Helical" evidence="5">
    <location>
        <begin position="107"/>
        <end position="130"/>
    </location>
</feature>
<dbReference type="EMBL" id="JAGFOA010000008">
    <property type="protein sequence ID" value="MBO3665157.1"/>
    <property type="molecule type" value="Genomic_DNA"/>
</dbReference>
<feature type="transmembrane region" description="Helical" evidence="5">
    <location>
        <begin position="136"/>
        <end position="154"/>
    </location>
</feature>
<evidence type="ECO:0000259" key="6">
    <source>
        <dbReference type="Pfam" id="PF13748"/>
    </source>
</evidence>
<evidence type="ECO:0000313" key="8">
    <source>
        <dbReference type="Proteomes" id="UP000680132"/>
    </source>
</evidence>
<dbReference type="Proteomes" id="UP000680132">
    <property type="component" value="Unassembled WGS sequence"/>
</dbReference>
<name>A0A939QNV3_9MICO</name>
<feature type="transmembrane region" description="Helical" evidence="5">
    <location>
        <begin position="12"/>
        <end position="35"/>
    </location>
</feature>
<dbReference type="GO" id="GO:0140359">
    <property type="term" value="F:ABC-type transporter activity"/>
    <property type="evidence" value="ECO:0007669"/>
    <property type="project" value="InterPro"/>
</dbReference>
<dbReference type="InterPro" id="IPR011527">
    <property type="entry name" value="ABC1_TM_dom"/>
</dbReference>
<dbReference type="GO" id="GO:0005886">
    <property type="term" value="C:plasma membrane"/>
    <property type="evidence" value="ECO:0007669"/>
    <property type="project" value="UniProtKB-SubCell"/>
</dbReference>
<evidence type="ECO:0000256" key="3">
    <source>
        <dbReference type="ARBA" id="ARBA00022989"/>
    </source>
</evidence>
<dbReference type="Pfam" id="PF13748">
    <property type="entry name" value="ABC_membrane_3"/>
    <property type="match status" value="1"/>
</dbReference>
<dbReference type="AlphaFoldDB" id="A0A939QNV3"/>
<comment type="caution">
    <text evidence="7">The sequence shown here is derived from an EMBL/GenBank/DDBJ whole genome shotgun (WGS) entry which is preliminary data.</text>
</comment>
<evidence type="ECO:0000313" key="7">
    <source>
        <dbReference type="EMBL" id="MBO3665157.1"/>
    </source>
</evidence>
<feature type="transmembrane region" description="Helical" evidence="5">
    <location>
        <begin position="203"/>
        <end position="225"/>
    </location>
</feature>
<evidence type="ECO:0000256" key="1">
    <source>
        <dbReference type="ARBA" id="ARBA00004651"/>
    </source>
</evidence>
<feature type="domain" description="ABC transmembrane type-1" evidence="6">
    <location>
        <begin position="6"/>
        <end position="225"/>
    </location>
</feature>
<comment type="subcellular location">
    <subcellularLocation>
        <location evidence="1">Cell membrane</location>
        <topology evidence="1">Multi-pass membrane protein</topology>
    </subcellularLocation>
</comment>
<dbReference type="InterPro" id="IPR036640">
    <property type="entry name" value="ABC1_TM_sf"/>
</dbReference>
<feature type="transmembrane region" description="Helical" evidence="5">
    <location>
        <begin position="231"/>
        <end position="251"/>
    </location>
</feature>
<keyword evidence="8" id="KW-1185">Reference proteome</keyword>
<accession>A0A939QNV3</accession>
<gene>
    <name evidence="7" type="ORF">J5V96_16780</name>
</gene>
<dbReference type="RefSeq" id="WP_208505607.1">
    <property type="nucleotide sequence ID" value="NZ_JAGFOA010000008.1"/>
</dbReference>
<sequence>MRAMLRGRGWRVAVSIILVAIEAAVGVVLPFAIGVAVQDSVEGSSRGVIFLAATGIVGAAAAVVRRLHDARFYAAVRLDATIAVTEQDTALSVKAARVPMLGEVVDFLEYSLPDVVASVLAFVGVLAFLATLDLGVFFAALAVAAAIAVVHAITTARTLRLNRAYNDEAEHQVEVIERADAADVRRHVSLLNSWMVKISDVDVVTFLVSGILATALQVYAVIAASGRDMEVGSMLSLVMYVVEFSLLAALLPSSWQQYLRLQDILGRLRAPITP</sequence>
<reference evidence="7" key="1">
    <citation type="submission" date="2021-03" db="EMBL/GenBank/DDBJ databases">
        <title>Microbacterium sp. nov., a novel actinobacterium isolated from cow dung.</title>
        <authorList>
            <person name="Zhang L."/>
        </authorList>
    </citation>
    <scope>NUCLEOTIDE SEQUENCE</scope>
    <source>
        <strain evidence="7">NEAU-LLB</strain>
    </source>
</reference>
<organism evidence="7 8">
    <name type="scientific">Microbacterium stercoris</name>
    <dbReference type="NCBI Taxonomy" id="2820289"/>
    <lineage>
        <taxon>Bacteria</taxon>
        <taxon>Bacillati</taxon>
        <taxon>Actinomycetota</taxon>
        <taxon>Actinomycetes</taxon>
        <taxon>Micrococcales</taxon>
        <taxon>Microbacteriaceae</taxon>
        <taxon>Microbacterium</taxon>
    </lineage>
</organism>
<feature type="transmembrane region" description="Helical" evidence="5">
    <location>
        <begin position="47"/>
        <end position="64"/>
    </location>
</feature>
<evidence type="ECO:0000256" key="2">
    <source>
        <dbReference type="ARBA" id="ARBA00022692"/>
    </source>
</evidence>
<dbReference type="SUPFAM" id="SSF90123">
    <property type="entry name" value="ABC transporter transmembrane region"/>
    <property type="match status" value="1"/>
</dbReference>